<comment type="catalytic activity">
    <reaction evidence="4">
        <text>oxaloacetate + acetyl-CoA + ADP + phosphate = citrate + ATP + CoA</text>
        <dbReference type="Rhea" id="RHEA:21160"/>
        <dbReference type="ChEBI" id="CHEBI:16452"/>
        <dbReference type="ChEBI" id="CHEBI:16947"/>
        <dbReference type="ChEBI" id="CHEBI:30616"/>
        <dbReference type="ChEBI" id="CHEBI:43474"/>
        <dbReference type="ChEBI" id="CHEBI:57287"/>
        <dbReference type="ChEBI" id="CHEBI:57288"/>
        <dbReference type="ChEBI" id="CHEBI:456216"/>
        <dbReference type="EC" id="2.3.3.8"/>
    </reaction>
</comment>
<feature type="domain" description="ATP-grasp" evidence="6">
    <location>
        <begin position="9"/>
        <end position="217"/>
    </location>
</feature>
<evidence type="ECO:0000313" key="7">
    <source>
        <dbReference type="EMBL" id="OGE34017.1"/>
    </source>
</evidence>
<dbReference type="InterPro" id="IPR016102">
    <property type="entry name" value="Succinyl-CoA_synth-like"/>
</dbReference>
<dbReference type="InterPro" id="IPR032263">
    <property type="entry name" value="Citrate-bd"/>
</dbReference>
<keyword evidence="3" id="KW-0012">Acyltransferase</keyword>
<organism evidence="7 8">
    <name type="scientific">Candidatus Daviesbacteria bacterium RIFCSPHIGHO2_02_FULL_36_13</name>
    <dbReference type="NCBI Taxonomy" id="1797768"/>
    <lineage>
        <taxon>Bacteria</taxon>
        <taxon>Candidatus Daviesiibacteriota</taxon>
    </lineage>
</organism>
<dbReference type="InterPro" id="IPR005809">
    <property type="entry name" value="Succ_CoA_ligase-like_bsu"/>
</dbReference>
<dbReference type="Gene3D" id="3.30.1490.20">
    <property type="entry name" value="ATP-grasp fold, A domain"/>
    <property type="match status" value="1"/>
</dbReference>
<dbReference type="SUPFAM" id="SSF52210">
    <property type="entry name" value="Succinyl-CoA synthetase domains"/>
    <property type="match status" value="1"/>
</dbReference>
<dbReference type="GO" id="GO:0006104">
    <property type="term" value="P:succinyl-CoA metabolic process"/>
    <property type="evidence" value="ECO:0007669"/>
    <property type="project" value="TreeGrafter"/>
</dbReference>
<keyword evidence="3" id="KW-0808">Transferase</keyword>
<evidence type="ECO:0000256" key="5">
    <source>
        <dbReference type="PROSITE-ProRule" id="PRU00409"/>
    </source>
</evidence>
<gene>
    <name evidence="7" type="ORF">A3C59_00690</name>
</gene>
<dbReference type="PANTHER" id="PTHR11815:SF10">
    <property type="entry name" value="SUCCINATE--COA LIGASE [GDP-FORMING] SUBUNIT BETA, MITOCHONDRIAL"/>
    <property type="match status" value="1"/>
</dbReference>
<dbReference type="PANTHER" id="PTHR11815">
    <property type="entry name" value="SUCCINYL-COA SYNTHETASE BETA CHAIN"/>
    <property type="match status" value="1"/>
</dbReference>
<dbReference type="Pfam" id="PF16114">
    <property type="entry name" value="Citrate_bind"/>
    <property type="match status" value="1"/>
</dbReference>
<dbReference type="AlphaFoldDB" id="A0A1F5JZ99"/>
<dbReference type="Gene3D" id="3.30.470.20">
    <property type="entry name" value="ATP-grasp fold, B domain"/>
    <property type="match status" value="1"/>
</dbReference>
<dbReference type="InterPro" id="IPR013650">
    <property type="entry name" value="ATP-grasp_succ-CoA_synth-type"/>
</dbReference>
<evidence type="ECO:0000256" key="4">
    <source>
        <dbReference type="ARBA" id="ARBA00047593"/>
    </source>
</evidence>
<dbReference type="GO" id="GO:0004775">
    <property type="term" value="F:succinate-CoA ligase (ADP-forming) activity"/>
    <property type="evidence" value="ECO:0007669"/>
    <property type="project" value="TreeGrafter"/>
</dbReference>
<reference evidence="7 8" key="1">
    <citation type="journal article" date="2016" name="Nat. Commun.">
        <title>Thousands of microbial genomes shed light on interconnected biogeochemical processes in an aquifer system.</title>
        <authorList>
            <person name="Anantharaman K."/>
            <person name="Brown C.T."/>
            <person name="Hug L.A."/>
            <person name="Sharon I."/>
            <person name="Castelle C.J."/>
            <person name="Probst A.J."/>
            <person name="Thomas B.C."/>
            <person name="Singh A."/>
            <person name="Wilkins M.J."/>
            <person name="Karaoz U."/>
            <person name="Brodie E.L."/>
            <person name="Williams K.H."/>
            <person name="Hubbard S.S."/>
            <person name="Banfield J.F."/>
        </authorList>
    </citation>
    <scope>NUCLEOTIDE SEQUENCE [LARGE SCALE GENOMIC DNA]</scope>
</reference>
<dbReference type="Proteomes" id="UP000176902">
    <property type="component" value="Unassembled WGS sequence"/>
</dbReference>
<keyword evidence="2 5" id="KW-0547">Nucleotide-binding</keyword>
<evidence type="ECO:0000256" key="2">
    <source>
        <dbReference type="ARBA" id="ARBA00022741"/>
    </source>
</evidence>
<proteinExistence type="predicted"/>
<protein>
    <recommendedName>
        <fullName evidence="6">ATP-grasp domain-containing protein</fullName>
    </recommendedName>
</protein>
<dbReference type="InterPro" id="IPR011761">
    <property type="entry name" value="ATP-grasp"/>
</dbReference>
<dbReference type="GO" id="GO:0005524">
    <property type="term" value="F:ATP binding"/>
    <property type="evidence" value="ECO:0007669"/>
    <property type="project" value="UniProtKB-UniRule"/>
</dbReference>
<evidence type="ECO:0000256" key="1">
    <source>
        <dbReference type="ARBA" id="ARBA00022598"/>
    </source>
</evidence>
<dbReference type="GO" id="GO:0006099">
    <property type="term" value="P:tricarboxylic acid cycle"/>
    <property type="evidence" value="ECO:0007669"/>
    <property type="project" value="InterPro"/>
</dbReference>
<dbReference type="InterPro" id="IPR013815">
    <property type="entry name" value="ATP_grasp_subdomain_1"/>
</dbReference>
<dbReference type="EMBL" id="MFCV01000001">
    <property type="protein sequence ID" value="OGE34017.1"/>
    <property type="molecule type" value="Genomic_DNA"/>
</dbReference>
<dbReference type="GO" id="GO:0005829">
    <property type="term" value="C:cytosol"/>
    <property type="evidence" value="ECO:0007669"/>
    <property type="project" value="TreeGrafter"/>
</dbReference>
<accession>A0A1F5JZ99</accession>
<keyword evidence="1" id="KW-0436">Ligase</keyword>
<dbReference type="STRING" id="1797768.A3C59_00690"/>
<name>A0A1F5JZ99_9BACT</name>
<dbReference type="PROSITE" id="PS50975">
    <property type="entry name" value="ATP_GRASP"/>
    <property type="match status" value="1"/>
</dbReference>
<dbReference type="Pfam" id="PF08442">
    <property type="entry name" value="ATP-grasp_2"/>
    <property type="match status" value="1"/>
</dbReference>
<dbReference type="GO" id="GO:0042709">
    <property type="term" value="C:succinate-CoA ligase complex"/>
    <property type="evidence" value="ECO:0007669"/>
    <property type="project" value="TreeGrafter"/>
</dbReference>
<dbReference type="PIRSF" id="PIRSF001554">
    <property type="entry name" value="SucCS_beta"/>
    <property type="match status" value="1"/>
</dbReference>
<evidence type="ECO:0000313" key="8">
    <source>
        <dbReference type="Proteomes" id="UP000176902"/>
    </source>
</evidence>
<evidence type="ECO:0000256" key="3">
    <source>
        <dbReference type="ARBA" id="ARBA00023315"/>
    </source>
</evidence>
<dbReference type="Gene3D" id="3.40.50.261">
    <property type="entry name" value="Succinyl-CoA synthetase domains"/>
    <property type="match status" value="1"/>
</dbReference>
<dbReference type="SUPFAM" id="SSF56059">
    <property type="entry name" value="Glutathione synthetase ATP-binding domain-like"/>
    <property type="match status" value="1"/>
</dbReference>
<dbReference type="GO" id="GO:0046872">
    <property type="term" value="F:metal ion binding"/>
    <property type="evidence" value="ECO:0007669"/>
    <property type="project" value="InterPro"/>
</dbReference>
<keyword evidence="5" id="KW-0067">ATP-binding</keyword>
<dbReference type="GO" id="GO:0003878">
    <property type="term" value="F:ATP citrate synthase activity"/>
    <property type="evidence" value="ECO:0007669"/>
    <property type="project" value="UniProtKB-EC"/>
</dbReference>
<sequence>MLLYEFEGKKLFKSCGIEIPNSQLIEPPDEEIKIKAPLVLKAQVLSGKRADSGGIVVVDDESKLKVSVLALLGSSVNGEKVEKILVEEMVEIDKEYYLSFSYSTENRGPVMSFGEGGTGAEGKEIKIYPVDILEGYKGENVSDSLKETAKKLWEVFIKYDCELAEINPLVVTKDGKIMALDAKVILDDDANFRREEKFPERNLFGRPPTEAEIEARKIDEGDHRGTSGSVYWDLDGDIAVIAAGGGGSVVCMDALIAYGGKPANYTEHSGNPPREKLKKLTEIVLAKQGLKGCWFVGGTANFTDIYETLMGFVEGLREVKFKGPIVIRRSGPNDKKAFDELKIIGEKEGFDFHIFGRETPMTATAKTIVDLAYGKEEK</sequence>
<comment type="caution">
    <text evidence="7">The sequence shown here is derived from an EMBL/GenBank/DDBJ whole genome shotgun (WGS) entry which is preliminary data.</text>
</comment>
<evidence type="ECO:0000259" key="6">
    <source>
        <dbReference type="PROSITE" id="PS50975"/>
    </source>
</evidence>